<dbReference type="Gene3D" id="3.60.10.10">
    <property type="entry name" value="Endonuclease/exonuclease/phosphatase"/>
    <property type="match status" value="1"/>
</dbReference>
<sequence length="296" mass="33573">MKATPELPLRILTHNIRYATSAPFKGERPWADRRQLLINELEHNTRHCPDSFVCLQEVLHQQLVDILNGLNDHGETPVAAEAPRWAYIGVGRDDGRQAGEYSPIFYQPAVWELRHWETTWLSETPDRPSKSWDAASIRIVTSGVFTHRTSRRTVLAMSTHLDDQGARSRFEAASIILAKIDEYRAHDTYGPLLAGVFLAGDFNSRDYQEAYKVLTTDLADAFHAVNPVRRYGNLNTFTGFSAEDESPKRIDYILLGRDDPWSVQGYAVLANRFDDGVFNSDHQAVIADVSLHNHQE</sequence>
<dbReference type="GeneID" id="34609345"/>
<dbReference type="InterPro" id="IPR005135">
    <property type="entry name" value="Endo/exonuclease/phosphatase"/>
</dbReference>
<dbReference type="PANTHER" id="PTHR12121">
    <property type="entry name" value="CARBON CATABOLITE REPRESSOR PROTEIN 4"/>
    <property type="match status" value="1"/>
</dbReference>
<keyword evidence="3" id="KW-1185">Reference proteome</keyword>
<dbReference type="FunFam" id="3.60.10.10:FF:000101">
    <property type="entry name" value="Endonuclease/exonuclease/phosphatase family protein"/>
    <property type="match status" value="1"/>
</dbReference>
<protein>
    <recommendedName>
        <fullName evidence="1">Endonuclease/exonuclease/phosphatase domain-containing protein</fullName>
    </recommendedName>
</protein>
<evidence type="ECO:0000313" key="3">
    <source>
        <dbReference type="Proteomes" id="UP000184188"/>
    </source>
</evidence>
<evidence type="ECO:0000313" key="2">
    <source>
        <dbReference type="EMBL" id="OJJ47005.1"/>
    </source>
</evidence>
<dbReference type="CDD" id="cd09083">
    <property type="entry name" value="EEP-1"/>
    <property type="match status" value="1"/>
</dbReference>
<feature type="domain" description="Endonuclease/exonuclease/phosphatase" evidence="1">
    <location>
        <begin position="12"/>
        <end position="257"/>
    </location>
</feature>
<dbReference type="InterPro" id="IPR036691">
    <property type="entry name" value="Endo/exonu/phosph_ase_sf"/>
</dbReference>
<dbReference type="GO" id="GO:0000175">
    <property type="term" value="F:3'-5'-RNA exonuclease activity"/>
    <property type="evidence" value="ECO:0007669"/>
    <property type="project" value="TreeGrafter"/>
</dbReference>
<dbReference type="Pfam" id="PF03372">
    <property type="entry name" value="Exo_endo_phos"/>
    <property type="match status" value="1"/>
</dbReference>
<evidence type="ECO:0000259" key="1">
    <source>
        <dbReference type="Pfam" id="PF03372"/>
    </source>
</evidence>
<dbReference type="SUPFAM" id="SSF56219">
    <property type="entry name" value="DNase I-like"/>
    <property type="match status" value="1"/>
</dbReference>
<dbReference type="EMBL" id="KV878341">
    <property type="protein sequence ID" value="OJJ47005.1"/>
    <property type="molecule type" value="Genomic_DNA"/>
</dbReference>
<dbReference type="STRING" id="1073090.A0A1L9SIG3"/>
<accession>A0A1L9SIG3</accession>
<dbReference type="OrthoDB" id="276515at2759"/>
<dbReference type="Proteomes" id="UP000184188">
    <property type="component" value="Unassembled WGS sequence"/>
</dbReference>
<proteinExistence type="predicted"/>
<organism evidence="2 3">
    <name type="scientific">Penicilliopsis zonata CBS 506.65</name>
    <dbReference type="NCBI Taxonomy" id="1073090"/>
    <lineage>
        <taxon>Eukaryota</taxon>
        <taxon>Fungi</taxon>
        <taxon>Dikarya</taxon>
        <taxon>Ascomycota</taxon>
        <taxon>Pezizomycotina</taxon>
        <taxon>Eurotiomycetes</taxon>
        <taxon>Eurotiomycetidae</taxon>
        <taxon>Eurotiales</taxon>
        <taxon>Aspergillaceae</taxon>
        <taxon>Penicilliopsis</taxon>
    </lineage>
</organism>
<dbReference type="AlphaFoldDB" id="A0A1L9SIG3"/>
<dbReference type="InterPro" id="IPR050410">
    <property type="entry name" value="CCR4/nocturin_mRNA_transcr"/>
</dbReference>
<name>A0A1L9SIG3_9EURO</name>
<reference evidence="3" key="1">
    <citation type="journal article" date="2017" name="Genome Biol.">
        <title>Comparative genomics reveals high biological diversity and specific adaptations in the industrially and medically important fungal genus Aspergillus.</title>
        <authorList>
            <person name="de Vries R.P."/>
            <person name="Riley R."/>
            <person name="Wiebenga A."/>
            <person name="Aguilar-Osorio G."/>
            <person name="Amillis S."/>
            <person name="Uchima C.A."/>
            <person name="Anderluh G."/>
            <person name="Asadollahi M."/>
            <person name="Askin M."/>
            <person name="Barry K."/>
            <person name="Battaglia E."/>
            <person name="Bayram O."/>
            <person name="Benocci T."/>
            <person name="Braus-Stromeyer S.A."/>
            <person name="Caldana C."/>
            <person name="Canovas D."/>
            <person name="Cerqueira G.C."/>
            <person name="Chen F."/>
            <person name="Chen W."/>
            <person name="Choi C."/>
            <person name="Clum A."/>
            <person name="Dos Santos R.A."/>
            <person name="Damasio A.R."/>
            <person name="Diallinas G."/>
            <person name="Emri T."/>
            <person name="Fekete E."/>
            <person name="Flipphi M."/>
            <person name="Freyberg S."/>
            <person name="Gallo A."/>
            <person name="Gournas C."/>
            <person name="Habgood R."/>
            <person name="Hainaut M."/>
            <person name="Harispe M.L."/>
            <person name="Henrissat B."/>
            <person name="Hilden K.S."/>
            <person name="Hope R."/>
            <person name="Hossain A."/>
            <person name="Karabika E."/>
            <person name="Karaffa L."/>
            <person name="Karanyi Z."/>
            <person name="Krasevec N."/>
            <person name="Kuo A."/>
            <person name="Kusch H."/>
            <person name="LaButti K."/>
            <person name="Lagendijk E.L."/>
            <person name="Lapidus A."/>
            <person name="Levasseur A."/>
            <person name="Lindquist E."/>
            <person name="Lipzen A."/>
            <person name="Logrieco A.F."/>
            <person name="MacCabe A."/>
            <person name="Maekelae M.R."/>
            <person name="Malavazi I."/>
            <person name="Melin P."/>
            <person name="Meyer V."/>
            <person name="Mielnichuk N."/>
            <person name="Miskei M."/>
            <person name="Molnar A.P."/>
            <person name="Mule G."/>
            <person name="Ngan C.Y."/>
            <person name="Orejas M."/>
            <person name="Orosz E."/>
            <person name="Ouedraogo J.P."/>
            <person name="Overkamp K.M."/>
            <person name="Park H.-S."/>
            <person name="Perrone G."/>
            <person name="Piumi F."/>
            <person name="Punt P.J."/>
            <person name="Ram A.F."/>
            <person name="Ramon A."/>
            <person name="Rauscher S."/>
            <person name="Record E."/>
            <person name="Riano-Pachon D.M."/>
            <person name="Robert V."/>
            <person name="Roehrig J."/>
            <person name="Ruller R."/>
            <person name="Salamov A."/>
            <person name="Salih N.S."/>
            <person name="Samson R.A."/>
            <person name="Sandor E."/>
            <person name="Sanguinetti M."/>
            <person name="Schuetze T."/>
            <person name="Sepcic K."/>
            <person name="Shelest E."/>
            <person name="Sherlock G."/>
            <person name="Sophianopoulou V."/>
            <person name="Squina F.M."/>
            <person name="Sun H."/>
            <person name="Susca A."/>
            <person name="Todd R.B."/>
            <person name="Tsang A."/>
            <person name="Unkles S.E."/>
            <person name="van de Wiele N."/>
            <person name="van Rossen-Uffink D."/>
            <person name="Oliveira J.V."/>
            <person name="Vesth T.C."/>
            <person name="Visser J."/>
            <person name="Yu J.-H."/>
            <person name="Zhou M."/>
            <person name="Andersen M.R."/>
            <person name="Archer D.B."/>
            <person name="Baker S.E."/>
            <person name="Benoit I."/>
            <person name="Brakhage A.A."/>
            <person name="Braus G.H."/>
            <person name="Fischer R."/>
            <person name="Frisvad J.C."/>
            <person name="Goldman G.H."/>
            <person name="Houbraken J."/>
            <person name="Oakley B."/>
            <person name="Pocsi I."/>
            <person name="Scazzocchio C."/>
            <person name="Seiboth B."/>
            <person name="vanKuyk P.A."/>
            <person name="Wortman J."/>
            <person name="Dyer P.S."/>
            <person name="Grigoriev I.V."/>
        </authorList>
    </citation>
    <scope>NUCLEOTIDE SEQUENCE [LARGE SCALE GENOMIC DNA]</scope>
    <source>
        <strain evidence="3">CBS 506.65</strain>
    </source>
</reference>
<gene>
    <name evidence="2" type="ORF">ASPZODRAFT_131926</name>
</gene>
<dbReference type="PANTHER" id="PTHR12121:SF36">
    <property type="entry name" value="ENDONUCLEASE_EXONUCLEASE_PHOSPHATASE DOMAIN-CONTAINING PROTEIN"/>
    <property type="match status" value="1"/>
</dbReference>
<dbReference type="RefSeq" id="XP_022581515.1">
    <property type="nucleotide sequence ID" value="XM_022722880.1"/>
</dbReference>
<dbReference type="VEuPathDB" id="FungiDB:ASPZODRAFT_131926"/>